<dbReference type="Gene3D" id="3.90.1200.10">
    <property type="match status" value="1"/>
</dbReference>
<accession>A0A9W4H9V2</accession>
<name>A0A9W4H9V2_PENNA</name>
<dbReference type="EMBL" id="CAJVNV010000008">
    <property type="protein sequence ID" value="CAG7942726.1"/>
    <property type="molecule type" value="Genomic_DNA"/>
</dbReference>
<dbReference type="InterPro" id="IPR002575">
    <property type="entry name" value="Aminoglycoside_PTrfase"/>
</dbReference>
<evidence type="ECO:0000313" key="2">
    <source>
        <dbReference type="EMBL" id="CAG7942726.1"/>
    </source>
</evidence>
<dbReference type="AlphaFoldDB" id="A0A9W4H9V2"/>
<comment type="caution">
    <text evidence="2">The sequence shown here is derived from an EMBL/GenBank/DDBJ whole genome shotgun (WGS) entry which is preliminary data.</text>
</comment>
<dbReference type="Proteomes" id="UP001153461">
    <property type="component" value="Unassembled WGS sequence"/>
</dbReference>
<dbReference type="InterPro" id="IPR011009">
    <property type="entry name" value="Kinase-like_dom_sf"/>
</dbReference>
<dbReference type="OrthoDB" id="4177236at2759"/>
<dbReference type="InterPro" id="IPR051678">
    <property type="entry name" value="AGP_Transferase"/>
</dbReference>
<evidence type="ECO:0000259" key="1">
    <source>
        <dbReference type="Pfam" id="PF01636"/>
    </source>
</evidence>
<gene>
    <name evidence="2" type="ORF">PNAL_LOCUS244</name>
</gene>
<dbReference type="PANTHER" id="PTHR21310:SF48">
    <property type="entry name" value="AMINOGLYCOSIDE PHOSPHOTRANSFERASE DOMAIN-CONTAINING PROTEIN"/>
    <property type="match status" value="1"/>
</dbReference>
<protein>
    <recommendedName>
        <fullName evidence="1">Aminoglycoside phosphotransferase domain-containing protein</fullName>
    </recommendedName>
</protein>
<dbReference type="Pfam" id="PF01636">
    <property type="entry name" value="APH"/>
    <property type="match status" value="1"/>
</dbReference>
<evidence type="ECO:0000313" key="3">
    <source>
        <dbReference type="Proteomes" id="UP001153461"/>
    </source>
</evidence>
<reference evidence="2" key="1">
    <citation type="submission" date="2021-07" db="EMBL/GenBank/DDBJ databases">
        <authorList>
            <person name="Branca A.L. A."/>
        </authorList>
    </citation>
    <scope>NUCLEOTIDE SEQUENCE</scope>
</reference>
<dbReference type="SUPFAM" id="SSF56112">
    <property type="entry name" value="Protein kinase-like (PK-like)"/>
    <property type="match status" value="1"/>
</dbReference>
<organism evidence="2 3">
    <name type="scientific">Penicillium nalgiovense</name>
    <dbReference type="NCBI Taxonomy" id="60175"/>
    <lineage>
        <taxon>Eukaryota</taxon>
        <taxon>Fungi</taxon>
        <taxon>Dikarya</taxon>
        <taxon>Ascomycota</taxon>
        <taxon>Pezizomycotina</taxon>
        <taxon>Eurotiomycetes</taxon>
        <taxon>Eurotiomycetidae</taxon>
        <taxon>Eurotiales</taxon>
        <taxon>Aspergillaceae</taxon>
        <taxon>Penicillium</taxon>
    </lineage>
</organism>
<sequence length="296" mass="34279">MWQPVALPFKNDSLPLPALPTPDEIRACPNILWEMASRKIVAINDEIVVKFGTRVEAWEGQAMVYLEQHVHNVPAPRLYAMYHDAGELFLVMQRAPGVRLDSIWPSLTESDKDDIVAKLRTAIDTLRQAKTPWPDDFYGSLDGGSLHHYLFWCRKGSGRHLGPFHGEAAFVAGLTGNYRAVIEHNRRPDFKARFYEATLPRVLQGHRPTLTHGDLQPKNIVIAERGRNSRGERSFDIMLVDWEASGWYPDFWEYFSAFSTPPFLDWTDDWCWRVHEFLQIWPAEMGIMRMLDKDWI</sequence>
<dbReference type="PANTHER" id="PTHR21310">
    <property type="entry name" value="AMINOGLYCOSIDE PHOSPHOTRANSFERASE-RELATED-RELATED"/>
    <property type="match status" value="1"/>
</dbReference>
<proteinExistence type="predicted"/>
<feature type="domain" description="Aminoglycoside phosphotransferase" evidence="1">
    <location>
        <begin position="59"/>
        <end position="227"/>
    </location>
</feature>